<feature type="domain" description="DUF11" evidence="2">
    <location>
        <begin position="324"/>
        <end position="435"/>
    </location>
</feature>
<protein>
    <submittedName>
        <fullName evidence="4">DUF6923 family protein</fullName>
    </submittedName>
</protein>
<reference evidence="5" key="1">
    <citation type="journal article" date="2019" name="Int. J. Syst. Evol. Microbiol.">
        <title>The Global Catalogue of Microorganisms (GCM) 10K type strain sequencing project: providing services to taxonomists for standard genome sequencing and annotation.</title>
        <authorList>
            <consortium name="The Broad Institute Genomics Platform"/>
            <consortium name="The Broad Institute Genome Sequencing Center for Infectious Disease"/>
            <person name="Wu L."/>
            <person name="Ma J."/>
        </authorList>
    </citation>
    <scope>NUCLEOTIDE SEQUENCE [LARGE SCALE GENOMIC DNA]</scope>
    <source>
        <strain evidence="5">YIM 94188</strain>
    </source>
</reference>
<name>A0ABW0ZDK8_9ACTN</name>
<feature type="domain" description="DUF6923" evidence="3">
    <location>
        <begin position="91"/>
        <end position="320"/>
    </location>
</feature>
<dbReference type="RefSeq" id="WP_378527021.1">
    <property type="nucleotide sequence ID" value="NZ_JBHSNS010000003.1"/>
</dbReference>
<comment type="caution">
    <text evidence="4">The sequence shown here is derived from an EMBL/GenBank/DDBJ whole genome shotgun (WGS) entry which is preliminary data.</text>
</comment>
<evidence type="ECO:0000256" key="1">
    <source>
        <dbReference type="SAM" id="MobiDB-lite"/>
    </source>
</evidence>
<proteinExistence type="predicted"/>
<dbReference type="Pfam" id="PF21959">
    <property type="entry name" value="DUF6923"/>
    <property type="match status" value="1"/>
</dbReference>
<dbReference type="Pfam" id="PF01345">
    <property type="entry name" value="DUF11"/>
    <property type="match status" value="1"/>
</dbReference>
<evidence type="ECO:0000259" key="3">
    <source>
        <dbReference type="Pfam" id="PF21959"/>
    </source>
</evidence>
<feature type="compositionally biased region" description="Polar residues" evidence="1">
    <location>
        <begin position="873"/>
        <end position="891"/>
    </location>
</feature>
<dbReference type="SUPFAM" id="SSF63829">
    <property type="entry name" value="Calcium-dependent phosphotriesterase"/>
    <property type="match status" value="1"/>
</dbReference>
<dbReference type="Proteomes" id="UP001596072">
    <property type="component" value="Unassembled WGS sequence"/>
</dbReference>
<gene>
    <name evidence="4" type="ORF">ACFPQB_09130</name>
</gene>
<dbReference type="NCBIfam" id="TIGR01451">
    <property type="entry name" value="B_ant_repeat"/>
    <property type="match status" value="1"/>
</dbReference>
<evidence type="ECO:0000313" key="4">
    <source>
        <dbReference type="EMBL" id="MFC5729080.1"/>
    </source>
</evidence>
<feature type="region of interest" description="Disordered" evidence="1">
    <location>
        <begin position="856"/>
        <end position="898"/>
    </location>
</feature>
<keyword evidence="5" id="KW-1185">Reference proteome</keyword>
<evidence type="ECO:0000259" key="2">
    <source>
        <dbReference type="Pfam" id="PF01345"/>
    </source>
</evidence>
<evidence type="ECO:0000313" key="5">
    <source>
        <dbReference type="Proteomes" id="UP001596072"/>
    </source>
</evidence>
<dbReference type="InterPro" id="IPR054215">
    <property type="entry name" value="DUF6923"/>
</dbReference>
<accession>A0ABW0ZDK8</accession>
<dbReference type="EMBL" id="JBHSNS010000003">
    <property type="protein sequence ID" value="MFC5729080.1"/>
    <property type="molecule type" value="Genomic_DNA"/>
</dbReference>
<sequence>MHNSLRQDPTHRARRPHPLSAAHRDLLRVLALGLALLLVLLALVQLSDPAAAEAGDSGATVEASSSTVAGAAVGDPFDPTEPQQFVIVGTANSQLYRTVTASDGTLTLQEIGAPAPVGYNAIGYNTADNYIYGTVTGGNAEFPTGSIVRVDATGTLTRVGIASDWSYAAGTIGPDGLMTVGDWVSGVWPKVNPTTGAQVGTLVLSQPLNSFPGVTGAANDITYAEGYFWASASSHIFRINPLTGQVDAFPSPVPVEETGGQGAGAALTFGNGNLGFVYNETGSVVQVRVTDPGSASPAFEFVSAADGPANGNNDATSSPGLPADLEIEKAGPAWYVAGGQVSYTLTVTNNGPGVSSGQTITDTLPDGLTDITPPTGCTVADQTVTCVNGRLAIGASVEYTLTASAPNPATTCLTNQATVLGNEADGVDGNNEDSVESCPVLTTVVKTPVGQPHANADGTYTARFRITVTRTGDGPGYDLSDVFAVGEGITLTTVTSTNIEPGGISTVDSWDAATSTLQVVEDQPIADGESHVYLVTANATVDGGSLTYESSDCSLGAGESGTGFSNTARVSAGVATEDAAACSTPFVPEVEKTSIGEPRPLGGGRFELAYEVSVTNPHAGAGVYDLDDTLAYGDAVTVLGQPRAAAVTSGLSAVENTWSPGAKRLRIQTDQPIAAAVDASTPTVHTYRVTIRFKVNAAKVSYRNSDCSLGGGESGTGLMNRASITVDAHRTSAETCKTFSEPVHRKVVKSGPRKIGKNRFRIRYAITVTNRGAAATTYSLSDRLRYGAAVRIVDTSVRARPRSIDLNPAWNGRGRTRLVANQTIGAARAGAPRVHTYVVIVDYRVKAGKATGRNSDCGLSGGESGTGLLNESTMTASGESTTDHACQWSSTRPPPATGYRLGGVAGGM</sequence>
<organism evidence="4 5">
    <name type="scientific">Nocardioides vastitatis</name>
    <dbReference type="NCBI Taxonomy" id="2568655"/>
    <lineage>
        <taxon>Bacteria</taxon>
        <taxon>Bacillati</taxon>
        <taxon>Actinomycetota</taxon>
        <taxon>Actinomycetes</taxon>
        <taxon>Propionibacteriales</taxon>
        <taxon>Nocardioidaceae</taxon>
        <taxon>Nocardioides</taxon>
    </lineage>
</organism>
<dbReference type="InterPro" id="IPR001434">
    <property type="entry name" value="OmcB-like_DUF11"/>
</dbReference>
<dbReference type="InterPro" id="IPR047589">
    <property type="entry name" value="DUF11_rpt"/>
</dbReference>